<dbReference type="PANTHER" id="PTHR34384">
    <property type="entry name" value="L-2,3-DIAMINOPROPANOATE--CITRATE LIGASE"/>
    <property type="match status" value="1"/>
</dbReference>
<organism evidence="5 6">
    <name type="scientific">Cohnella boryungensis</name>
    <dbReference type="NCBI Taxonomy" id="768479"/>
    <lineage>
        <taxon>Bacteria</taxon>
        <taxon>Bacillati</taxon>
        <taxon>Bacillota</taxon>
        <taxon>Bacilli</taxon>
        <taxon>Bacillales</taxon>
        <taxon>Paenibacillaceae</taxon>
        <taxon>Cohnella</taxon>
    </lineage>
</organism>
<comment type="caution">
    <text evidence="5">The sequence shown here is derived from an EMBL/GenBank/DDBJ whole genome shotgun (WGS) entry which is preliminary data.</text>
</comment>
<dbReference type="InterPro" id="IPR037455">
    <property type="entry name" value="LucA/IucC-like"/>
</dbReference>
<name>A0ABV8S874_9BACL</name>
<feature type="domain" description="Aerobactin siderophore biosynthesis IucA/IucC N-terminal" evidence="3">
    <location>
        <begin position="136"/>
        <end position="314"/>
    </location>
</feature>
<evidence type="ECO:0000313" key="5">
    <source>
        <dbReference type="EMBL" id="MFC4303225.1"/>
    </source>
</evidence>
<protein>
    <submittedName>
        <fullName evidence="5">IucA/IucC family protein</fullName>
    </submittedName>
</protein>
<evidence type="ECO:0000259" key="4">
    <source>
        <dbReference type="Pfam" id="PF06276"/>
    </source>
</evidence>
<dbReference type="Gene3D" id="1.10.510.40">
    <property type="match status" value="1"/>
</dbReference>
<proteinExistence type="inferred from homology"/>
<reference evidence="6" key="1">
    <citation type="journal article" date="2019" name="Int. J. Syst. Evol. Microbiol.">
        <title>The Global Catalogue of Microorganisms (GCM) 10K type strain sequencing project: providing services to taxonomists for standard genome sequencing and annotation.</title>
        <authorList>
            <consortium name="The Broad Institute Genomics Platform"/>
            <consortium name="The Broad Institute Genome Sequencing Center for Infectious Disease"/>
            <person name="Wu L."/>
            <person name="Ma J."/>
        </authorList>
    </citation>
    <scope>NUCLEOTIDE SEQUENCE [LARGE SCALE GENOMIC DNA]</scope>
    <source>
        <strain evidence="6">CGMCC 4.1641</strain>
    </source>
</reference>
<keyword evidence="6" id="KW-1185">Reference proteome</keyword>
<dbReference type="Proteomes" id="UP001595755">
    <property type="component" value="Unassembled WGS sequence"/>
</dbReference>
<dbReference type="Pfam" id="PF04183">
    <property type="entry name" value="IucA_IucC"/>
    <property type="match status" value="1"/>
</dbReference>
<dbReference type="RefSeq" id="WP_378126522.1">
    <property type="nucleotide sequence ID" value="NZ_JBHSED010000010.1"/>
</dbReference>
<dbReference type="InterPro" id="IPR022770">
    <property type="entry name" value="IucA/IucC-like_C"/>
</dbReference>
<dbReference type="Pfam" id="PF06276">
    <property type="entry name" value="FhuF"/>
    <property type="match status" value="1"/>
</dbReference>
<evidence type="ECO:0000259" key="3">
    <source>
        <dbReference type="Pfam" id="PF04183"/>
    </source>
</evidence>
<evidence type="ECO:0000256" key="1">
    <source>
        <dbReference type="ARBA" id="ARBA00004924"/>
    </source>
</evidence>
<gene>
    <name evidence="5" type="ORF">ACFO1S_07145</name>
</gene>
<evidence type="ECO:0000256" key="2">
    <source>
        <dbReference type="ARBA" id="ARBA00007832"/>
    </source>
</evidence>
<dbReference type="EMBL" id="JBHSED010000010">
    <property type="protein sequence ID" value="MFC4303225.1"/>
    <property type="molecule type" value="Genomic_DNA"/>
</dbReference>
<comment type="pathway">
    <text evidence="1">Siderophore biosynthesis.</text>
</comment>
<comment type="similarity">
    <text evidence="2">Belongs to the IucA/IucC family.</text>
</comment>
<sequence>MRERRRLDSREQANRHTCKILLNCYLRECGSEHSSGITLKPAEKTYEIRFPASGVVLSGKLSGYSVMGEHEYDSFHTHEGNEPTCTELAEWIVAELRLHRGAATDEQAADFADKVANSVRNTALFLEHSEPVRVEDYLSSEQSLRFGHPFHPYPKNTLGFMEEEVRRFSPELRAAFPLCYMAVRKDAYREEWIAERREVELPESVEAHAGDALGNRRDAYELLPVHPWQYAHVQGCDAVRDYVRQGKIVPLGSCGPLAYPTSSVRTVYVPAMRCNIKLSLDIQITNLKRNNTKEQMRRTLDAARYLRRSRGFAQEPHTRIAFEEGVCCCAFEEEQATAWLTVAYRPIRFDTAATYVLSSLVEPPARGEPVRLLSVMEPNHVEAWFRRYLDISLRPIVRIAEEQGIHFEAHLQNALLTVKDGMPDTFIIRDLEGVSVEREKAGEQEDTSGPLFYEREQARARTAYYYFVNHLGSLIHAIARDMSSDETYLWGIVREALAEEYELGGNEFAGELLAADVFYAKKNMMSCLAGNSETPDYVPVINRMKSMGREWKGAHKQLV</sequence>
<dbReference type="InterPro" id="IPR007310">
    <property type="entry name" value="Aerobactin_biosyn_IucA/IucC_N"/>
</dbReference>
<dbReference type="PANTHER" id="PTHR34384:SF5">
    <property type="entry name" value="L-2,3-DIAMINOPROPANOATE--CITRATE LIGASE"/>
    <property type="match status" value="1"/>
</dbReference>
<evidence type="ECO:0000313" key="6">
    <source>
        <dbReference type="Proteomes" id="UP001595755"/>
    </source>
</evidence>
<feature type="domain" description="Aerobactin siderophore biosynthesis IucA/IucC-like C-terminal" evidence="4">
    <location>
        <begin position="382"/>
        <end position="533"/>
    </location>
</feature>
<accession>A0ABV8S874</accession>